<organism evidence="1 2">
    <name type="scientific">Gossypium tomentosum</name>
    <name type="common">Hawaiian cotton</name>
    <name type="synonym">Gossypium sandvicense</name>
    <dbReference type="NCBI Taxonomy" id="34277"/>
    <lineage>
        <taxon>Eukaryota</taxon>
        <taxon>Viridiplantae</taxon>
        <taxon>Streptophyta</taxon>
        <taxon>Embryophyta</taxon>
        <taxon>Tracheophyta</taxon>
        <taxon>Spermatophyta</taxon>
        <taxon>Magnoliopsida</taxon>
        <taxon>eudicotyledons</taxon>
        <taxon>Gunneridae</taxon>
        <taxon>Pentapetalae</taxon>
        <taxon>rosids</taxon>
        <taxon>malvids</taxon>
        <taxon>Malvales</taxon>
        <taxon>Malvaceae</taxon>
        <taxon>Malvoideae</taxon>
        <taxon>Gossypium</taxon>
    </lineage>
</organism>
<evidence type="ECO:0000313" key="2">
    <source>
        <dbReference type="Proteomes" id="UP000322667"/>
    </source>
</evidence>
<keyword evidence="2" id="KW-1185">Reference proteome</keyword>
<name>A0A5D2MV87_GOSTO</name>
<evidence type="ECO:0000313" key="1">
    <source>
        <dbReference type="EMBL" id="TYH94429.1"/>
    </source>
</evidence>
<dbReference type="EMBL" id="CM017621">
    <property type="protein sequence ID" value="TYH94429.1"/>
    <property type="molecule type" value="Genomic_DNA"/>
</dbReference>
<gene>
    <name evidence="1" type="ORF">ES332_A12G040800v1</name>
</gene>
<proteinExistence type="predicted"/>
<reference evidence="1 2" key="1">
    <citation type="submission" date="2019-07" db="EMBL/GenBank/DDBJ databases">
        <title>WGS assembly of Gossypium tomentosum.</title>
        <authorList>
            <person name="Chen Z.J."/>
            <person name="Sreedasyam A."/>
            <person name="Ando A."/>
            <person name="Song Q."/>
            <person name="De L."/>
            <person name="Hulse-Kemp A."/>
            <person name="Ding M."/>
            <person name="Ye W."/>
            <person name="Kirkbride R."/>
            <person name="Jenkins J."/>
            <person name="Plott C."/>
            <person name="Lovell J."/>
            <person name="Lin Y.-M."/>
            <person name="Vaughn R."/>
            <person name="Liu B."/>
            <person name="Li W."/>
            <person name="Simpson S."/>
            <person name="Scheffler B."/>
            <person name="Saski C."/>
            <person name="Grover C."/>
            <person name="Hu G."/>
            <person name="Conover J."/>
            <person name="Carlson J."/>
            <person name="Shu S."/>
            <person name="Boston L."/>
            <person name="Williams M."/>
            <person name="Peterson D."/>
            <person name="Mcgee K."/>
            <person name="Jones D."/>
            <person name="Wendel J."/>
            <person name="Stelly D."/>
            <person name="Grimwood J."/>
            <person name="Schmutz J."/>
        </authorList>
    </citation>
    <scope>NUCLEOTIDE SEQUENCE [LARGE SCALE GENOMIC DNA]</scope>
    <source>
        <strain evidence="1">7179.01</strain>
    </source>
</reference>
<accession>A0A5D2MV87</accession>
<dbReference type="Proteomes" id="UP000322667">
    <property type="component" value="Chromosome A12"/>
</dbReference>
<protein>
    <submittedName>
        <fullName evidence="1">Uncharacterized protein</fullName>
    </submittedName>
</protein>
<sequence>MSLHAARASFSSRQTHHLIWWSTVRKRRPDPAEEKLARGGSMGFHRCCFECSFRLC</sequence>
<dbReference type="AlphaFoldDB" id="A0A5D2MV87"/>